<dbReference type="InterPro" id="IPR016102">
    <property type="entry name" value="Succinyl-CoA_synth-like"/>
</dbReference>
<dbReference type="SMART" id="SM00881">
    <property type="entry name" value="CoA_binding"/>
    <property type="match status" value="1"/>
</dbReference>
<dbReference type="InterPro" id="IPR032875">
    <property type="entry name" value="Succ_CoA_lig_flav_dom"/>
</dbReference>
<dbReference type="SUPFAM" id="SSF52210">
    <property type="entry name" value="Succinyl-CoA synthetase domains"/>
    <property type="match status" value="2"/>
</dbReference>
<dbReference type="EMBL" id="LAZR01001554">
    <property type="protein sequence ID" value="KKN42835.1"/>
    <property type="molecule type" value="Genomic_DNA"/>
</dbReference>
<evidence type="ECO:0000259" key="1">
    <source>
        <dbReference type="SMART" id="SM00881"/>
    </source>
</evidence>
<feature type="domain" description="CoA-binding" evidence="1">
    <location>
        <begin position="13"/>
        <end position="107"/>
    </location>
</feature>
<sequence>MDKKNNKQSLDVLFNPTSVAIYEAKQNISFFLKGFKRQNFNFEKIYLVSPKLEELSGLKCYKTFDNIPEDTIDLLILSVRRELLIESLKNILSKKKVLLIHIFTAGTGEFDDKGIEIESQIKKILDNYIYTRAIGPNCMGLYSPRGRTAYYPSFPVERGNIGLIFQSGDLHSKMIKFGSRRYDLRFSVGISIGNCIDIQISEILEYLNKDDETDVICVYFEGISPFHKNEGKILFSVLKQMRISPFHKNEGKILFNVLKQMRKPVLFMRGGRTKRGQSAILTHTGSLATKSNIWEAIYKQTPCIEVPPSLDDLIDYAYLLSSYIARFKKEKKEIIYPEDKRALVILWSGGFGILATDTLTELGLKLPYFEGKTLEKLKEVYPIKIGSLSNPFDLPWIIHQKVFVDVCKAGIDENIDLVIFETDSWKDLEGDAFKAYYKNLLELRNHVECLNKTFIIILHQYPSQSQGIFNNMLIKDKFIVYPTIETAAKSFLKLYEYGKKLNRLYT</sequence>
<dbReference type="Gene3D" id="3.40.50.720">
    <property type="entry name" value="NAD(P)-binding Rossmann-like Domain"/>
    <property type="match status" value="1"/>
</dbReference>
<protein>
    <recommendedName>
        <fullName evidence="1">CoA-binding domain-containing protein</fullName>
    </recommendedName>
</protein>
<dbReference type="Gene3D" id="3.40.50.261">
    <property type="entry name" value="Succinyl-CoA synthetase domains"/>
    <property type="match status" value="2"/>
</dbReference>
<dbReference type="AlphaFoldDB" id="A0A0F9QFK2"/>
<organism evidence="2">
    <name type="scientific">marine sediment metagenome</name>
    <dbReference type="NCBI Taxonomy" id="412755"/>
    <lineage>
        <taxon>unclassified sequences</taxon>
        <taxon>metagenomes</taxon>
        <taxon>ecological metagenomes</taxon>
    </lineage>
</organism>
<accession>A0A0F9QFK2</accession>
<proteinExistence type="predicted"/>
<dbReference type="InterPro" id="IPR003781">
    <property type="entry name" value="CoA-bd"/>
</dbReference>
<evidence type="ECO:0000313" key="2">
    <source>
        <dbReference type="EMBL" id="KKN42835.1"/>
    </source>
</evidence>
<dbReference type="SUPFAM" id="SSF51735">
    <property type="entry name" value="NAD(P)-binding Rossmann-fold domains"/>
    <property type="match status" value="1"/>
</dbReference>
<dbReference type="Pfam" id="PF13380">
    <property type="entry name" value="CoA_binding_2"/>
    <property type="match status" value="1"/>
</dbReference>
<dbReference type="PANTHER" id="PTHR42793">
    <property type="entry name" value="COA BINDING DOMAIN CONTAINING PROTEIN"/>
    <property type="match status" value="1"/>
</dbReference>
<comment type="caution">
    <text evidence="2">The sequence shown here is derived from an EMBL/GenBank/DDBJ whole genome shotgun (WGS) entry which is preliminary data.</text>
</comment>
<reference evidence="2" key="1">
    <citation type="journal article" date="2015" name="Nature">
        <title>Complex archaea that bridge the gap between prokaryotes and eukaryotes.</title>
        <authorList>
            <person name="Spang A."/>
            <person name="Saw J.H."/>
            <person name="Jorgensen S.L."/>
            <person name="Zaremba-Niedzwiedzka K."/>
            <person name="Martijn J."/>
            <person name="Lind A.E."/>
            <person name="van Eijk R."/>
            <person name="Schleper C."/>
            <person name="Guy L."/>
            <person name="Ettema T.J."/>
        </authorList>
    </citation>
    <scope>NUCLEOTIDE SEQUENCE</scope>
</reference>
<dbReference type="PANTHER" id="PTHR42793:SF1">
    <property type="entry name" value="PEPTIDYL-LYSINE N-ACETYLTRANSFERASE PATZ"/>
    <property type="match status" value="1"/>
</dbReference>
<dbReference type="Pfam" id="PF13607">
    <property type="entry name" value="Succ_CoA_lig"/>
    <property type="match status" value="2"/>
</dbReference>
<name>A0A0F9QFK2_9ZZZZ</name>
<gene>
    <name evidence="2" type="ORF">LCGC14_0709180</name>
</gene>
<dbReference type="InterPro" id="IPR036291">
    <property type="entry name" value="NAD(P)-bd_dom_sf"/>
</dbReference>